<reference evidence="1" key="2">
    <citation type="journal article" date="2015" name="Data Brief">
        <title>Shoot transcriptome of the giant reed, Arundo donax.</title>
        <authorList>
            <person name="Barrero R.A."/>
            <person name="Guerrero F.D."/>
            <person name="Moolhuijzen P."/>
            <person name="Goolsby J.A."/>
            <person name="Tidwell J."/>
            <person name="Bellgard S.E."/>
            <person name="Bellgard M.I."/>
        </authorList>
    </citation>
    <scope>NUCLEOTIDE SEQUENCE</scope>
    <source>
        <tissue evidence="1">Shoot tissue taken approximately 20 cm above the soil surface</tissue>
    </source>
</reference>
<name>A0A0A8Z475_ARUDO</name>
<reference evidence="1" key="1">
    <citation type="submission" date="2014-09" db="EMBL/GenBank/DDBJ databases">
        <authorList>
            <person name="Magalhaes I.L.F."/>
            <person name="Oliveira U."/>
            <person name="Santos F.R."/>
            <person name="Vidigal T.H.D.A."/>
            <person name="Brescovit A.D."/>
            <person name="Santos A.J."/>
        </authorList>
    </citation>
    <scope>NUCLEOTIDE SEQUENCE</scope>
    <source>
        <tissue evidence="1">Shoot tissue taken approximately 20 cm above the soil surface</tissue>
    </source>
</reference>
<organism evidence="1">
    <name type="scientific">Arundo donax</name>
    <name type="common">Giant reed</name>
    <name type="synonym">Donax arundinaceus</name>
    <dbReference type="NCBI Taxonomy" id="35708"/>
    <lineage>
        <taxon>Eukaryota</taxon>
        <taxon>Viridiplantae</taxon>
        <taxon>Streptophyta</taxon>
        <taxon>Embryophyta</taxon>
        <taxon>Tracheophyta</taxon>
        <taxon>Spermatophyta</taxon>
        <taxon>Magnoliopsida</taxon>
        <taxon>Liliopsida</taxon>
        <taxon>Poales</taxon>
        <taxon>Poaceae</taxon>
        <taxon>PACMAD clade</taxon>
        <taxon>Arundinoideae</taxon>
        <taxon>Arundineae</taxon>
        <taxon>Arundo</taxon>
    </lineage>
</organism>
<evidence type="ECO:0000313" key="1">
    <source>
        <dbReference type="EMBL" id="JAD29627.1"/>
    </source>
</evidence>
<accession>A0A0A8Z475</accession>
<protein>
    <submittedName>
        <fullName evidence="1">Uncharacterized protein</fullName>
    </submittedName>
</protein>
<dbReference type="EMBL" id="GBRH01268268">
    <property type="protein sequence ID" value="JAD29627.1"/>
    <property type="molecule type" value="Transcribed_RNA"/>
</dbReference>
<sequence>MYNLSCSGFC</sequence>
<proteinExistence type="predicted"/>